<evidence type="ECO:0000256" key="6">
    <source>
        <dbReference type="RuleBase" id="RU367031"/>
    </source>
</evidence>
<proteinExistence type="predicted"/>
<dbReference type="CDD" id="cd11378">
    <property type="entry name" value="DUF296"/>
    <property type="match status" value="1"/>
</dbReference>
<protein>
    <recommendedName>
        <fullName evidence="6">AT-hook motif nuclear-localized protein</fullName>
    </recommendedName>
</protein>
<reference evidence="9" key="1">
    <citation type="submission" date="2023-05" db="EMBL/GenBank/DDBJ databases">
        <title>Genome and transcriptome analyses reveal genes involved in the formation of fine ridges on petal epidermal cells in Hibiscus trionum.</title>
        <authorList>
            <person name="Koshimizu S."/>
            <person name="Masuda S."/>
            <person name="Ishii T."/>
            <person name="Shirasu K."/>
            <person name="Hoshino A."/>
            <person name="Arita M."/>
        </authorList>
    </citation>
    <scope>NUCLEOTIDE SEQUENCE</scope>
    <source>
        <strain evidence="9">Hamamatsu line</strain>
    </source>
</reference>
<evidence type="ECO:0000256" key="2">
    <source>
        <dbReference type="ARBA" id="ARBA00023015"/>
    </source>
</evidence>
<accession>A0A9W7J219</accession>
<dbReference type="PANTHER" id="PTHR31500">
    <property type="entry name" value="AT-HOOK MOTIF NUCLEAR-LOCALIZED PROTEIN 9"/>
    <property type="match status" value="1"/>
</dbReference>
<evidence type="ECO:0000256" key="4">
    <source>
        <dbReference type="ARBA" id="ARBA00023163"/>
    </source>
</evidence>
<dbReference type="AlphaFoldDB" id="A0A9W7J219"/>
<dbReference type="GO" id="GO:0005634">
    <property type="term" value="C:nucleus"/>
    <property type="evidence" value="ECO:0007669"/>
    <property type="project" value="UniProtKB-SubCell"/>
</dbReference>
<dbReference type="InterPro" id="IPR039605">
    <property type="entry name" value="AHL"/>
</dbReference>
<keyword evidence="2 6" id="KW-0805">Transcription regulation</keyword>
<dbReference type="EMBL" id="BSYR01000045">
    <property type="protein sequence ID" value="GMJ06577.1"/>
    <property type="molecule type" value="Genomic_DNA"/>
</dbReference>
<keyword evidence="10" id="KW-1185">Reference proteome</keyword>
<comment type="domain">
    <text evidence="6">The PPC domain mediates interactions between AHL proteins.</text>
</comment>
<comment type="subcellular location">
    <subcellularLocation>
        <location evidence="1 6">Nucleus</location>
    </subcellularLocation>
</comment>
<organism evidence="9 10">
    <name type="scientific">Hibiscus trionum</name>
    <name type="common">Flower of an hour</name>
    <dbReference type="NCBI Taxonomy" id="183268"/>
    <lineage>
        <taxon>Eukaryota</taxon>
        <taxon>Viridiplantae</taxon>
        <taxon>Streptophyta</taxon>
        <taxon>Embryophyta</taxon>
        <taxon>Tracheophyta</taxon>
        <taxon>Spermatophyta</taxon>
        <taxon>Magnoliopsida</taxon>
        <taxon>eudicotyledons</taxon>
        <taxon>Gunneridae</taxon>
        <taxon>Pentapetalae</taxon>
        <taxon>rosids</taxon>
        <taxon>malvids</taxon>
        <taxon>Malvales</taxon>
        <taxon>Malvaceae</taxon>
        <taxon>Malvoideae</taxon>
        <taxon>Hibiscus</taxon>
    </lineage>
</organism>
<comment type="function">
    <text evidence="6">Transcription factor that specifically binds AT-rich DNA sequences related to the nuclear matrix attachment regions (MARs).</text>
</comment>
<dbReference type="Pfam" id="PF03479">
    <property type="entry name" value="PCC"/>
    <property type="match status" value="1"/>
</dbReference>
<keyword evidence="5 6" id="KW-0539">Nucleus</keyword>
<dbReference type="Gene3D" id="3.30.1330.80">
    <property type="entry name" value="Hypothetical protein, similar to alpha- acetolactate decarboxylase, domain 2"/>
    <property type="match status" value="1"/>
</dbReference>
<evidence type="ECO:0000259" key="8">
    <source>
        <dbReference type="PROSITE" id="PS51742"/>
    </source>
</evidence>
<evidence type="ECO:0000313" key="9">
    <source>
        <dbReference type="EMBL" id="GMJ06577.1"/>
    </source>
</evidence>
<feature type="compositionally biased region" description="Low complexity" evidence="7">
    <location>
        <begin position="33"/>
        <end position="46"/>
    </location>
</feature>
<gene>
    <name evidence="9" type="ORF">HRI_004326900</name>
</gene>
<keyword evidence="4 6" id="KW-0804">Transcription</keyword>
<sequence length="323" mass="33651">MGDNEGPMPGVRVKGYEAPDGYHVAPRAENPTPNAGPIAPPASAAASETKKKRGRPRKYAPDGSLAVTLSPMPISSSVPLAGEFPPWKQGRGRRVDSVKKPHKFELESSPGDKIAHFVGANFTPHIITVNAGEDVTMKVMSFSQQGARAICILSANGSVSNVTLRQPTSSGGTLTYEGRFEILSMSGSFMPTSNGVTKSRSGGMSISLAGPDGRVLGGGLAGLLIAAGPVQVVVGSFIPGYQQEQNHKKQRTEPAAAVVSHVTLPTMPAEVKVSYGGVMPILTSPFNGGGLGTLNPIQGYTNSAIDNKSSSTRDESEDHSMSQ</sequence>
<name>A0A9W7J219_HIBTR</name>
<evidence type="ECO:0000256" key="5">
    <source>
        <dbReference type="ARBA" id="ARBA00023242"/>
    </source>
</evidence>
<evidence type="ECO:0000313" key="10">
    <source>
        <dbReference type="Proteomes" id="UP001165190"/>
    </source>
</evidence>
<dbReference type="InterPro" id="IPR005175">
    <property type="entry name" value="PPC_dom"/>
</dbReference>
<dbReference type="Proteomes" id="UP001165190">
    <property type="component" value="Unassembled WGS sequence"/>
</dbReference>
<dbReference type="GO" id="GO:0003680">
    <property type="term" value="F:minor groove of adenine-thymine-rich DNA binding"/>
    <property type="evidence" value="ECO:0007669"/>
    <property type="project" value="UniProtKB-UniRule"/>
</dbReference>
<feature type="domain" description="PPC" evidence="8">
    <location>
        <begin position="119"/>
        <end position="259"/>
    </location>
</feature>
<evidence type="ECO:0000256" key="7">
    <source>
        <dbReference type="SAM" id="MobiDB-lite"/>
    </source>
</evidence>
<feature type="compositionally biased region" description="Basic and acidic residues" evidence="7">
    <location>
        <begin position="311"/>
        <end position="323"/>
    </location>
</feature>
<evidence type="ECO:0000256" key="1">
    <source>
        <dbReference type="ARBA" id="ARBA00004123"/>
    </source>
</evidence>
<comment type="caution">
    <text evidence="9">The sequence shown here is derived from an EMBL/GenBank/DDBJ whole genome shotgun (WGS) entry which is preliminary data.</text>
</comment>
<dbReference type="SUPFAM" id="SSF117856">
    <property type="entry name" value="AF0104/ALDC/Ptd012-like"/>
    <property type="match status" value="1"/>
</dbReference>
<evidence type="ECO:0000256" key="3">
    <source>
        <dbReference type="ARBA" id="ARBA00023125"/>
    </source>
</evidence>
<feature type="region of interest" description="Disordered" evidence="7">
    <location>
        <begin position="1"/>
        <end position="65"/>
    </location>
</feature>
<dbReference type="OrthoDB" id="2014829at2759"/>
<feature type="region of interest" description="Disordered" evidence="7">
    <location>
        <begin position="302"/>
        <end position="323"/>
    </location>
</feature>
<dbReference type="PANTHER" id="PTHR31500:SF18">
    <property type="entry name" value="AT-HOOK MOTIF NUCLEAR-LOCALIZED PROTEIN 3"/>
    <property type="match status" value="1"/>
</dbReference>
<keyword evidence="3 6" id="KW-0238">DNA-binding</keyword>
<dbReference type="FunFam" id="3.30.1330.80:FF:000003">
    <property type="entry name" value="AT-hook motif nuclear-localized protein 1-like"/>
    <property type="match status" value="1"/>
</dbReference>
<dbReference type="PROSITE" id="PS51742">
    <property type="entry name" value="PPC"/>
    <property type="match status" value="1"/>
</dbReference>